<feature type="region of interest" description="Disordered" evidence="1">
    <location>
        <begin position="118"/>
        <end position="179"/>
    </location>
</feature>
<feature type="region of interest" description="Disordered" evidence="1">
    <location>
        <begin position="1"/>
        <end position="24"/>
    </location>
</feature>
<feature type="region of interest" description="Disordered" evidence="1">
    <location>
        <begin position="230"/>
        <end position="273"/>
    </location>
</feature>
<dbReference type="Proteomes" id="UP000800092">
    <property type="component" value="Unassembled WGS sequence"/>
</dbReference>
<reference evidence="3" key="1">
    <citation type="journal article" date="2020" name="Stud. Mycol.">
        <title>101 Dothideomycetes genomes: a test case for predicting lifestyles and emergence of pathogens.</title>
        <authorList>
            <person name="Haridas S."/>
            <person name="Albert R."/>
            <person name="Binder M."/>
            <person name="Bloem J."/>
            <person name="Labutti K."/>
            <person name="Salamov A."/>
            <person name="Andreopoulos B."/>
            <person name="Baker S."/>
            <person name="Barry K."/>
            <person name="Bills G."/>
            <person name="Bluhm B."/>
            <person name="Cannon C."/>
            <person name="Castanera R."/>
            <person name="Culley D."/>
            <person name="Daum C."/>
            <person name="Ezra D."/>
            <person name="Gonzalez J."/>
            <person name="Henrissat B."/>
            <person name="Kuo A."/>
            <person name="Liang C."/>
            <person name="Lipzen A."/>
            <person name="Lutzoni F."/>
            <person name="Magnuson J."/>
            <person name="Mondo S."/>
            <person name="Nolan M."/>
            <person name="Ohm R."/>
            <person name="Pangilinan J."/>
            <person name="Park H.-J."/>
            <person name="Ramirez L."/>
            <person name="Alfaro M."/>
            <person name="Sun H."/>
            <person name="Tritt A."/>
            <person name="Yoshinaga Y."/>
            <person name="Zwiers L.-H."/>
            <person name="Turgeon B."/>
            <person name="Goodwin S."/>
            <person name="Spatafora J."/>
            <person name="Crous P."/>
            <person name="Grigoriev I."/>
        </authorList>
    </citation>
    <scope>NUCLEOTIDE SEQUENCE</scope>
    <source>
        <strain evidence="3">Tuck. ex Michener</strain>
    </source>
</reference>
<feature type="compositionally biased region" description="Low complexity" evidence="1">
    <location>
        <begin position="400"/>
        <end position="429"/>
    </location>
</feature>
<accession>A0A6A6HLJ1</accession>
<feature type="domain" description="Bacteriophage T5 Orf172 DNA-binding" evidence="2">
    <location>
        <begin position="361"/>
        <end position="488"/>
    </location>
</feature>
<dbReference type="Pfam" id="PF10544">
    <property type="entry name" value="T5orf172"/>
    <property type="match status" value="1"/>
</dbReference>
<dbReference type="PANTHER" id="PTHR28094:SF2">
    <property type="entry name" value="BACTERIOPHAGE T5 ORF172 DNA-BINDING DOMAIN-CONTAINING PROTEIN"/>
    <property type="match status" value="1"/>
</dbReference>
<evidence type="ECO:0000256" key="1">
    <source>
        <dbReference type="SAM" id="MobiDB-lite"/>
    </source>
</evidence>
<evidence type="ECO:0000313" key="3">
    <source>
        <dbReference type="EMBL" id="KAF2238742.1"/>
    </source>
</evidence>
<keyword evidence="4" id="KW-1185">Reference proteome</keyword>
<dbReference type="InterPro" id="IPR053006">
    <property type="entry name" value="Meiosis_regulatory"/>
</dbReference>
<protein>
    <submittedName>
        <fullName evidence="3">DUF1766-domain-containing protein</fullName>
    </submittedName>
</protein>
<proteinExistence type="predicted"/>
<dbReference type="EMBL" id="ML991775">
    <property type="protein sequence ID" value="KAF2238742.1"/>
    <property type="molecule type" value="Genomic_DNA"/>
</dbReference>
<evidence type="ECO:0000259" key="2">
    <source>
        <dbReference type="SMART" id="SM00974"/>
    </source>
</evidence>
<gene>
    <name evidence="3" type="ORF">EV356DRAFT_573300</name>
</gene>
<evidence type="ECO:0000313" key="4">
    <source>
        <dbReference type="Proteomes" id="UP000800092"/>
    </source>
</evidence>
<feature type="compositionally biased region" description="Polar residues" evidence="1">
    <location>
        <begin position="10"/>
        <end position="22"/>
    </location>
</feature>
<name>A0A6A6HLJ1_VIRVR</name>
<dbReference type="OrthoDB" id="2417614at2759"/>
<dbReference type="InterPro" id="IPR018306">
    <property type="entry name" value="Phage_T5_Orf172_DNA-bd"/>
</dbReference>
<dbReference type="AlphaFoldDB" id="A0A6A6HLJ1"/>
<dbReference type="SMART" id="SM00974">
    <property type="entry name" value="T5orf172"/>
    <property type="match status" value="1"/>
</dbReference>
<sequence length="506" mass="56684">MPFIPHTPESLISRSDSKNPATTCKGITGKGIPCRRDLKSKTKSGVLALAPVETGDGLETDAAAFFCWQHKDQAENLVHKNNDANRNYAGTTSIIPLQKRTSLDTLYERLGVLEDEETMYKDAKKQSPRSESKADRRSHRPPTWDNVEGPIMTVPRKSLPHPRPSIPAAKPDPLRRPPKAKPTLLEIFCCGAGVEDDDYIEVVKHKTRREQTVNPVQRPRMEHPQTFRQELVSRPSPTSESPADRHVSGVKSEPNSGANRARPTIHQQPSSHTSNLLSVIPDHLAPQITSQLLTELSKPISSYDEEGYIYIFQLTPQDSPNTPSKAAKLLTAETPPHSRSRRPSTGNRRVSDVSTTSNRTSDGKLLLKIGRASNIQRRMNEWTRQCGYALELVRWYPHIPSSSSSATPSPNLSPATSPSSRRSPNATPNVRRVSDAPLVRKIPHSHRVERLIHLELAERRVRKACEVCGKEHREWFEIEAGREGVRLVDEVVRRWVGWDEGQETTA</sequence>
<dbReference type="PANTHER" id="PTHR28094">
    <property type="entry name" value="MEIOTICALLY UP-REGULATED GENE 113 PROTEIN"/>
    <property type="match status" value="1"/>
</dbReference>
<feature type="compositionally biased region" description="Polar residues" evidence="1">
    <location>
        <begin position="343"/>
        <end position="360"/>
    </location>
</feature>
<organism evidence="3 4">
    <name type="scientific">Viridothelium virens</name>
    <name type="common">Speckled blister lichen</name>
    <name type="synonym">Trypethelium virens</name>
    <dbReference type="NCBI Taxonomy" id="1048519"/>
    <lineage>
        <taxon>Eukaryota</taxon>
        <taxon>Fungi</taxon>
        <taxon>Dikarya</taxon>
        <taxon>Ascomycota</taxon>
        <taxon>Pezizomycotina</taxon>
        <taxon>Dothideomycetes</taxon>
        <taxon>Dothideomycetes incertae sedis</taxon>
        <taxon>Trypetheliales</taxon>
        <taxon>Trypetheliaceae</taxon>
        <taxon>Viridothelium</taxon>
    </lineage>
</organism>
<feature type="compositionally biased region" description="Basic and acidic residues" evidence="1">
    <location>
        <begin position="118"/>
        <end position="135"/>
    </location>
</feature>
<feature type="region of interest" description="Disordered" evidence="1">
    <location>
        <begin position="400"/>
        <end position="437"/>
    </location>
</feature>
<feature type="region of interest" description="Disordered" evidence="1">
    <location>
        <begin position="316"/>
        <end position="360"/>
    </location>
</feature>